<keyword evidence="5 7" id="KW-0520">NAD</keyword>
<feature type="binding site" evidence="10">
    <location>
        <position position="269"/>
    </location>
    <ligand>
        <name>NAD(+)</name>
        <dbReference type="ChEBI" id="CHEBI:57540"/>
    </ligand>
</feature>
<dbReference type="SUPFAM" id="SSF51735">
    <property type="entry name" value="NAD(P)-binding Rossmann-fold domains"/>
    <property type="match status" value="1"/>
</dbReference>
<evidence type="ECO:0000256" key="7">
    <source>
        <dbReference type="PIRNR" id="PIRNR000124"/>
    </source>
</evidence>
<dbReference type="UniPathway" id="UPA00038">
    <property type="reaction ID" value="UER00491"/>
</dbReference>
<keyword evidence="4 7" id="KW-0560">Oxidoreductase</keyword>
<comment type="similarity">
    <text evidence="2 7">Belongs to the UDP-glucose/GDP-mannose dehydrogenase family.</text>
</comment>
<evidence type="ECO:0000256" key="10">
    <source>
        <dbReference type="PIRSR" id="PIRSR500134-3"/>
    </source>
</evidence>
<feature type="binding site" evidence="9">
    <location>
        <position position="210"/>
    </location>
    <ligand>
        <name>substrate</name>
    </ligand>
</feature>
<accession>A0A3G1KZ08</accession>
<evidence type="ECO:0000256" key="9">
    <source>
        <dbReference type="PIRSR" id="PIRSR500134-2"/>
    </source>
</evidence>
<keyword evidence="13" id="KW-1185">Reference proteome</keyword>
<feature type="active site" description="Nucleophile" evidence="8">
    <location>
        <position position="266"/>
    </location>
</feature>
<dbReference type="OrthoDB" id="9803238at2"/>
<feature type="binding site" evidence="10">
    <location>
        <position position="30"/>
    </location>
    <ligand>
        <name>NAD(+)</name>
        <dbReference type="ChEBI" id="CHEBI:57540"/>
    </ligand>
</feature>
<feature type="domain" description="UDP-glucose/GDP-mannose dehydrogenase C-terminal" evidence="11">
    <location>
        <begin position="319"/>
        <end position="423"/>
    </location>
</feature>
<evidence type="ECO:0000256" key="6">
    <source>
        <dbReference type="ARBA" id="ARBA00047473"/>
    </source>
</evidence>
<evidence type="ECO:0000313" key="12">
    <source>
        <dbReference type="EMBL" id="ATW27718.1"/>
    </source>
</evidence>
<feature type="binding site" evidence="10">
    <location>
        <position position="35"/>
    </location>
    <ligand>
        <name>NAD(+)</name>
        <dbReference type="ChEBI" id="CHEBI:57540"/>
    </ligand>
</feature>
<comment type="catalytic activity">
    <reaction evidence="6 7">
        <text>UDP-alpha-D-glucose + 2 NAD(+) + H2O = UDP-alpha-D-glucuronate + 2 NADH + 3 H(+)</text>
        <dbReference type="Rhea" id="RHEA:23596"/>
        <dbReference type="ChEBI" id="CHEBI:15377"/>
        <dbReference type="ChEBI" id="CHEBI:15378"/>
        <dbReference type="ChEBI" id="CHEBI:57540"/>
        <dbReference type="ChEBI" id="CHEBI:57945"/>
        <dbReference type="ChEBI" id="CHEBI:58052"/>
        <dbReference type="ChEBI" id="CHEBI:58885"/>
        <dbReference type="EC" id="1.1.1.22"/>
    </reaction>
</comment>
<dbReference type="Gene3D" id="3.40.50.720">
    <property type="entry name" value="NAD(P)-binding Rossmann-like Domain"/>
    <property type="match status" value="2"/>
</dbReference>
<evidence type="ECO:0000313" key="13">
    <source>
        <dbReference type="Proteomes" id="UP000323521"/>
    </source>
</evidence>
<dbReference type="InterPro" id="IPR017476">
    <property type="entry name" value="UDP-Glc/GDP-Man"/>
</dbReference>
<dbReference type="InterPro" id="IPR014026">
    <property type="entry name" value="UDP-Glc/GDP-Man_DH_dimer"/>
</dbReference>
<feature type="binding site" evidence="10">
    <location>
        <position position="333"/>
    </location>
    <ligand>
        <name>NAD(+)</name>
        <dbReference type="ChEBI" id="CHEBI:57540"/>
    </ligand>
</feature>
<dbReference type="SUPFAM" id="SSF52413">
    <property type="entry name" value="UDP-glucose/GDP-mannose dehydrogenase C-terminal domain"/>
    <property type="match status" value="1"/>
</dbReference>
<dbReference type="InterPro" id="IPR001732">
    <property type="entry name" value="UDP-Glc/GDP-Man_DH_N"/>
</dbReference>
<dbReference type="AlphaFoldDB" id="A0A3G1KZ08"/>
<dbReference type="GO" id="GO:0000271">
    <property type="term" value="P:polysaccharide biosynthetic process"/>
    <property type="evidence" value="ECO:0007669"/>
    <property type="project" value="InterPro"/>
</dbReference>
<dbReference type="KEGG" id="fwa:DCMF_25840"/>
<feature type="binding site" evidence="10">
    <location>
        <position position="86"/>
    </location>
    <ligand>
        <name>NAD(+)</name>
        <dbReference type="ChEBI" id="CHEBI:57540"/>
    </ligand>
</feature>
<dbReference type="PROSITE" id="PS51257">
    <property type="entry name" value="PROKAR_LIPOPROTEIN"/>
    <property type="match status" value="1"/>
</dbReference>
<protein>
    <recommendedName>
        <fullName evidence="3 7">UDP-glucose 6-dehydrogenase</fullName>
        <ecNumber evidence="3 7">1.1.1.22</ecNumber>
    </recommendedName>
</protein>
<evidence type="ECO:0000259" key="11">
    <source>
        <dbReference type="SMART" id="SM00984"/>
    </source>
</evidence>
<dbReference type="SUPFAM" id="SSF48179">
    <property type="entry name" value="6-phosphogluconate dehydrogenase C-terminal domain-like"/>
    <property type="match status" value="1"/>
</dbReference>
<dbReference type="Gene3D" id="1.20.5.100">
    <property type="entry name" value="Cytochrome c1, transmembrane anchor, C-terminal"/>
    <property type="match status" value="1"/>
</dbReference>
<dbReference type="SMART" id="SM00984">
    <property type="entry name" value="UDPG_MGDP_dh_C"/>
    <property type="match status" value="1"/>
</dbReference>
<dbReference type="InterPro" id="IPR008927">
    <property type="entry name" value="6-PGluconate_DH-like_C_sf"/>
</dbReference>
<dbReference type="EC" id="1.1.1.22" evidence="3 7"/>
<feature type="binding site" evidence="10">
    <location>
        <position position="121"/>
    </location>
    <ligand>
        <name>NAD(+)</name>
        <dbReference type="ChEBI" id="CHEBI:57540"/>
    </ligand>
</feature>
<feature type="binding site" evidence="9">
    <location>
        <position position="263"/>
    </location>
    <ligand>
        <name>substrate</name>
    </ligand>
</feature>
<dbReference type="InterPro" id="IPR028357">
    <property type="entry name" value="UDPglc_DH_bac"/>
</dbReference>
<dbReference type="PANTHER" id="PTHR43750:SF3">
    <property type="entry name" value="UDP-GLUCOSE 6-DEHYDROGENASE TUAD"/>
    <property type="match status" value="1"/>
</dbReference>
<evidence type="ECO:0000256" key="8">
    <source>
        <dbReference type="PIRSR" id="PIRSR500134-1"/>
    </source>
</evidence>
<dbReference type="EMBL" id="CP017634">
    <property type="protein sequence ID" value="ATW27718.1"/>
    <property type="molecule type" value="Genomic_DNA"/>
</dbReference>
<dbReference type="PIRSF" id="PIRSF000124">
    <property type="entry name" value="UDPglc_GDPman_dh"/>
    <property type="match status" value="1"/>
</dbReference>
<dbReference type="Pfam" id="PF00984">
    <property type="entry name" value="UDPG_MGDP_dh"/>
    <property type="match status" value="1"/>
</dbReference>
<evidence type="ECO:0000256" key="2">
    <source>
        <dbReference type="ARBA" id="ARBA00006601"/>
    </source>
</evidence>
<feature type="binding site" evidence="9">
    <location>
        <position position="326"/>
    </location>
    <ligand>
        <name>substrate</name>
    </ligand>
</feature>
<proteinExistence type="inferred from homology"/>
<evidence type="ECO:0000256" key="4">
    <source>
        <dbReference type="ARBA" id="ARBA00023002"/>
    </source>
</evidence>
<name>A0A3G1KZ08_FORW1</name>
<dbReference type="GO" id="GO:0051287">
    <property type="term" value="F:NAD binding"/>
    <property type="evidence" value="ECO:0007669"/>
    <property type="project" value="InterPro"/>
</dbReference>
<dbReference type="PANTHER" id="PTHR43750">
    <property type="entry name" value="UDP-GLUCOSE 6-DEHYDROGENASE TUAD"/>
    <property type="match status" value="1"/>
</dbReference>
<evidence type="ECO:0000256" key="5">
    <source>
        <dbReference type="ARBA" id="ARBA00023027"/>
    </source>
</evidence>
<feature type="binding site" evidence="9">
    <location>
        <begin position="255"/>
        <end position="259"/>
    </location>
    <ligand>
        <name>substrate</name>
    </ligand>
</feature>
<dbReference type="InterPro" id="IPR014027">
    <property type="entry name" value="UDP-Glc/GDP-Man_DH_C"/>
</dbReference>
<evidence type="ECO:0000256" key="3">
    <source>
        <dbReference type="ARBA" id="ARBA00012954"/>
    </source>
</evidence>
<organism evidence="12 13">
    <name type="scientific">Formimonas warabiya</name>
    <dbReference type="NCBI Taxonomy" id="1761012"/>
    <lineage>
        <taxon>Bacteria</taxon>
        <taxon>Bacillati</taxon>
        <taxon>Bacillota</taxon>
        <taxon>Clostridia</taxon>
        <taxon>Eubacteriales</taxon>
        <taxon>Peptococcaceae</taxon>
        <taxon>Candidatus Formimonas</taxon>
    </lineage>
</organism>
<reference evidence="12 13" key="1">
    <citation type="submission" date="2016-10" db="EMBL/GenBank/DDBJ databases">
        <title>Complete Genome Sequence of Peptococcaceae strain DCMF.</title>
        <authorList>
            <person name="Edwards R.J."/>
            <person name="Holland S.I."/>
            <person name="Deshpande N.P."/>
            <person name="Wong Y.K."/>
            <person name="Ertan H."/>
            <person name="Manefield M."/>
            <person name="Russell T.L."/>
            <person name="Lee M.J."/>
        </authorList>
    </citation>
    <scope>NUCLEOTIDE SEQUENCE [LARGE SCALE GENOMIC DNA]</scope>
    <source>
        <strain evidence="12 13">DCMF</strain>
    </source>
</reference>
<feature type="binding site" evidence="9">
    <location>
        <begin position="155"/>
        <end position="158"/>
    </location>
    <ligand>
        <name>substrate</name>
    </ligand>
</feature>
<dbReference type="Pfam" id="PF03721">
    <property type="entry name" value="UDPG_MGDP_dh_N"/>
    <property type="match status" value="1"/>
</dbReference>
<dbReference type="GO" id="GO:0006065">
    <property type="term" value="P:UDP-glucuronate biosynthetic process"/>
    <property type="evidence" value="ECO:0007669"/>
    <property type="project" value="UniProtKB-UniPathway"/>
</dbReference>
<dbReference type="InterPro" id="IPR036291">
    <property type="entry name" value="NAD(P)-bd_dom_sf"/>
</dbReference>
<dbReference type="NCBIfam" id="TIGR03026">
    <property type="entry name" value="NDP-sugDHase"/>
    <property type="match status" value="1"/>
</dbReference>
<dbReference type="InterPro" id="IPR036220">
    <property type="entry name" value="UDP-Glc/GDP-Man_DH_C_sf"/>
</dbReference>
<evidence type="ECO:0000256" key="1">
    <source>
        <dbReference type="ARBA" id="ARBA00004701"/>
    </source>
</evidence>
<dbReference type="GO" id="GO:0003979">
    <property type="term" value="F:UDP-glucose 6-dehydrogenase activity"/>
    <property type="evidence" value="ECO:0007669"/>
    <property type="project" value="UniProtKB-EC"/>
</dbReference>
<comment type="pathway">
    <text evidence="1">Nucleotide-sugar biosynthesis; UDP-alpha-D-glucuronate biosynthesis; UDP-alpha-D-glucuronate from UDP-alpha-D-glucose: step 1/1.</text>
</comment>
<dbReference type="RefSeq" id="WP_148137096.1">
    <property type="nucleotide sequence ID" value="NZ_CP017634.1"/>
</dbReference>
<feature type="binding site" evidence="10">
    <location>
        <position position="158"/>
    </location>
    <ligand>
        <name>NAD(+)</name>
        <dbReference type="ChEBI" id="CHEBI:57540"/>
    </ligand>
</feature>
<dbReference type="Pfam" id="PF03720">
    <property type="entry name" value="UDPG_MGDP_dh_C"/>
    <property type="match status" value="1"/>
</dbReference>
<gene>
    <name evidence="12" type="ORF">DCMF_25840</name>
</gene>
<dbReference type="PIRSF" id="PIRSF500134">
    <property type="entry name" value="UDPglc_DH_bac"/>
    <property type="match status" value="1"/>
</dbReference>
<dbReference type="Proteomes" id="UP000323521">
    <property type="component" value="Chromosome"/>
</dbReference>
<sequence length="438" mass="48883">MRISIIGTGYVGLVTGACLSEFGLQVTCMDINEEKIGMLKEGTIPIYEPGLKDIVEKNIRLGRLFFTSDIKETVKNSTVVFIAVGTPPNEDGSADLKHVLSAACSIAENMEGYILYVNKSTVPVGTGKKIKEVVKKVLKDRGINLDFDVVSNPEFLREGSAVGDFMHPDRIVIGAENEKAREIMKNVYHILYQNKHPFVFTNIETAELIKYASNAFLATKITFINEIANLCEVVGANVQDIARGMGLDERIGKYFLHAGPGYGGSCLPKDTKALVSIGEEWGIDVSIVDEVVKANDRQKLRMVDKIISAMEYVDGRKVAVLGLSYKPETDDMREAPSITIVKELLKRGAIISTFDPVAMKNAMRYAFKKDEIYYVPNEYDAVDGADALVIITEWNQFRSLDIDLIREKMSGRFFFDLRNIYDRKVLEEAGFEYYGVGR</sequence>